<feature type="domain" description="Glucose/Sorbosone dehydrogenase" evidence="1">
    <location>
        <begin position="38"/>
        <end position="365"/>
    </location>
</feature>
<accession>W0DNN4</accession>
<dbReference type="InterPro" id="IPR012938">
    <property type="entry name" value="Glc/Sorbosone_DH"/>
</dbReference>
<proteinExistence type="predicted"/>
<evidence type="ECO:0000313" key="2">
    <source>
        <dbReference type="EMBL" id="AHE98613.1"/>
    </source>
</evidence>
<organism evidence="2 3">
    <name type="scientific">Thioalkalivibrio paradoxus ARh 1</name>
    <dbReference type="NCBI Taxonomy" id="713585"/>
    <lineage>
        <taxon>Bacteria</taxon>
        <taxon>Pseudomonadati</taxon>
        <taxon>Pseudomonadota</taxon>
        <taxon>Gammaproteobacteria</taxon>
        <taxon>Chromatiales</taxon>
        <taxon>Ectothiorhodospiraceae</taxon>
        <taxon>Thioalkalivibrio</taxon>
    </lineage>
</organism>
<dbReference type="Proteomes" id="UP000005289">
    <property type="component" value="Chromosome"/>
</dbReference>
<dbReference type="Gene3D" id="2.120.10.30">
    <property type="entry name" value="TolB, C-terminal domain"/>
    <property type="match status" value="1"/>
</dbReference>
<gene>
    <name evidence="2" type="ORF">THITH_10575</name>
</gene>
<dbReference type="RefSeq" id="WP_025367472.1">
    <property type="nucleotide sequence ID" value="NZ_CP007029.1"/>
</dbReference>
<evidence type="ECO:0000259" key="1">
    <source>
        <dbReference type="Pfam" id="PF07995"/>
    </source>
</evidence>
<name>W0DNN4_9GAMM</name>
<dbReference type="EMBL" id="CP007029">
    <property type="protein sequence ID" value="AHE98613.1"/>
    <property type="molecule type" value="Genomic_DNA"/>
</dbReference>
<dbReference type="HOGENOM" id="CLU_012253_1_1_6"/>
<dbReference type="InterPro" id="IPR011042">
    <property type="entry name" value="6-blade_b-propeller_TolB-like"/>
</dbReference>
<dbReference type="PANTHER" id="PTHR19328:SF75">
    <property type="entry name" value="ALDOSE SUGAR DEHYDROGENASE YLII"/>
    <property type="match status" value="1"/>
</dbReference>
<dbReference type="InterPro" id="IPR011041">
    <property type="entry name" value="Quinoprot_gluc/sorb_DH_b-prop"/>
</dbReference>
<dbReference type="SUPFAM" id="SSF50952">
    <property type="entry name" value="Soluble quinoprotein glucose dehydrogenase"/>
    <property type="match status" value="1"/>
</dbReference>
<protein>
    <submittedName>
        <fullName evidence="2">Aldose sugar dehydrogenase YliI</fullName>
    </submittedName>
</protein>
<reference evidence="2 3" key="1">
    <citation type="submission" date="2013-12" db="EMBL/GenBank/DDBJ databases">
        <authorList>
            <consortium name="DOE Joint Genome Institute"/>
            <person name="Muyzer G."/>
            <person name="Huntemann M."/>
            <person name="Han J."/>
            <person name="Chen A."/>
            <person name="Kyrpides N."/>
            <person name="Mavromatis K."/>
            <person name="Markowitz V."/>
            <person name="Palaniappan K."/>
            <person name="Ivanova N."/>
            <person name="Schaumberg A."/>
            <person name="Pati A."/>
            <person name="Liolios K."/>
            <person name="Nordberg H.P."/>
            <person name="Cantor M.N."/>
            <person name="Hua S.X."/>
            <person name="Woyke T."/>
        </authorList>
    </citation>
    <scope>NUCLEOTIDE SEQUENCE [LARGE SCALE GENOMIC DNA]</scope>
    <source>
        <strain evidence="2 3">ARh 1</strain>
    </source>
</reference>
<evidence type="ECO:0000313" key="3">
    <source>
        <dbReference type="Proteomes" id="UP000005289"/>
    </source>
</evidence>
<dbReference type="KEGG" id="tti:THITH_10575"/>
<keyword evidence="3" id="KW-1185">Reference proteome</keyword>
<dbReference type="Pfam" id="PF07995">
    <property type="entry name" value="GSDH"/>
    <property type="match status" value="1"/>
</dbReference>
<dbReference type="AlphaFoldDB" id="W0DNN4"/>
<sequence>MIGASLDRLCRGLLLVLVVVSGGVQAAEYRIETVASGLEHPWSIAFLPDDRMLVTERAGRLRIIDQRRLLDAPVAEVPESFVRSQGGLFEVLPDPDFDDNGLIYLTQAYGTGAANTTRLLRARLDGDRLADVEVLFEARPKRATPVHFGGRLALLPDGTLVLGLGDAFDNREDAQRLDSHTGSIVRVHRDGRVPADNPFVGRADALPEIYSYGHRNVQGIVFDAQNAVLWAHEHGPRGGDELNLIEPGVNYGWPMASHGIDYSGARITPYTSLPGMREPVRHWTPAIAPSGMALYRGDLFPEWHGSLLISSLVQRQVRRLSLDGTRVIGEEVLFAEVGERLRDVREGPDGALYLLTDKPDGRVLRVTRADAGG</sequence>
<dbReference type="PANTHER" id="PTHR19328">
    <property type="entry name" value="HEDGEHOG-INTERACTING PROTEIN"/>
    <property type="match status" value="1"/>
</dbReference>